<name>A0A1E5WFK5_9POAL</name>
<organism evidence="1 2">
    <name type="scientific">Dichanthelium oligosanthes</name>
    <dbReference type="NCBI Taxonomy" id="888268"/>
    <lineage>
        <taxon>Eukaryota</taxon>
        <taxon>Viridiplantae</taxon>
        <taxon>Streptophyta</taxon>
        <taxon>Embryophyta</taxon>
        <taxon>Tracheophyta</taxon>
        <taxon>Spermatophyta</taxon>
        <taxon>Magnoliopsida</taxon>
        <taxon>Liliopsida</taxon>
        <taxon>Poales</taxon>
        <taxon>Poaceae</taxon>
        <taxon>PACMAD clade</taxon>
        <taxon>Panicoideae</taxon>
        <taxon>Panicodae</taxon>
        <taxon>Paniceae</taxon>
        <taxon>Dichantheliinae</taxon>
        <taxon>Dichanthelium</taxon>
    </lineage>
</organism>
<dbReference type="EMBL" id="LWDX02010001">
    <property type="protein sequence ID" value="OEL36155.1"/>
    <property type="molecule type" value="Genomic_DNA"/>
</dbReference>
<keyword evidence="2" id="KW-1185">Reference proteome</keyword>
<sequence length="119" mass="13560">LTCCLETTPIVQKLYRKPIDKEATIELVLCHCIAICFISCSQPTLVTHAKGDSFCFESSLMNPVLTSKQNDLIYFCRSDISVVRMGKEARNYIAQKFSTMTFGDLLSCYILSVYRQRIE</sequence>
<proteinExistence type="predicted"/>
<feature type="non-terminal residue" evidence="1">
    <location>
        <position position="1"/>
    </location>
</feature>
<evidence type="ECO:0000313" key="2">
    <source>
        <dbReference type="Proteomes" id="UP000095767"/>
    </source>
</evidence>
<dbReference type="Proteomes" id="UP000095767">
    <property type="component" value="Unassembled WGS sequence"/>
</dbReference>
<evidence type="ECO:0000313" key="1">
    <source>
        <dbReference type="EMBL" id="OEL36155.1"/>
    </source>
</evidence>
<reference evidence="1 2" key="1">
    <citation type="submission" date="2016-09" db="EMBL/GenBank/DDBJ databases">
        <title>The draft genome of Dichanthelium oligosanthes: A C3 panicoid grass species.</title>
        <authorList>
            <person name="Studer A.J."/>
            <person name="Schnable J.C."/>
            <person name="Brutnell T.P."/>
        </authorList>
    </citation>
    <scope>NUCLEOTIDE SEQUENCE [LARGE SCALE GENOMIC DNA]</scope>
    <source>
        <strain evidence="2">cv. Kellogg 1175</strain>
        <tissue evidence="1">Leaf</tissue>
    </source>
</reference>
<dbReference type="AlphaFoldDB" id="A0A1E5WFK5"/>
<gene>
    <name evidence="1" type="ORF">BAE44_0002827</name>
</gene>
<protein>
    <submittedName>
        <fullName evidence="1">Uncharacterized protein</fullName>
    </submittedName>
</protein>
<accession>A0A1E5WFK5</accession>
<comment type="caution">
    <text evidence="1">The sequence shown here is derived from an EMBL/GenBank/DDBJ whole genome shotgun (WGS) entry which is preliminary data.</text>
</comment>